<proteinExistence type="predicted"/>
<evidence type="ECO:0008006" key="4">
    <source>
        <dbReference type="Google" id="ProtNLM"/>
    </source>
</evidence>
<feature type="chain" id="PRO_5002938120" description="Peptidase M12B domain-containing protein" evidence="1">
    <location>
        <begin position="24"/>
        <end position="284"/>
    </location>
</feature>
<accession>C4JYD3</accession>
<sequence>MATCFFAKFVFLCWLSAITGVLAGNRAWEPKVAEDLHNSTGSVQNHHLGKRWYIIEADPSHKLWPRGNIKVCFQARSHAHEGGVTKTTEEILRGRLEGARKLWRDAGLDDHDGWFEFEFLPVNDPLCHDESRRKEFLLVIYAGYDVEIMGTTPGKRTTLKTDVSFDKSGPSMTLSDSLEMGMKNVVANFAHEMGHLFGDGNFECESLSDYEAAKERVIARSKGNTETIKKNLLAMCKDQATANLFEFTGAMNWLPLQFATGPDRNVPDWDSIMICEILLHPFVL</sequence>
<dbReference type="Proteomes" id="UP000002058">
    <property type="component" value="Unassembled WGS sequence"/>
</dbReference>
<evidence type="ECO:0000313" key="2">
    <source>
        <dbReference type="EMBL" id="EEP82319.1"/>
    </source>
</evidence>
<protein>
    <recommendedName>
        <fullName evidence="4">Peptidase M12B domain-containing protein</fullName>
    </recommendedName>
</protein>
<dbReference type="InParanoid" id="C4JYD3"/>
<dbReference type="OrthoDB" id="291007at2759"/>
<dbReference type="RefSeq" id="XP_002582411.1">
    <property type="nucleotide sequence ID" value="XM_002582365.1"/>
</dbReference>
<dbReference type="AlphaFoldDB" id="C4JYD3"/>
<name>C4JYD3_UNCRE</name>
<organism evidence="2 3">
    <name type="scientific">Uncinocarpus reesii (strain UAMH 1704)</name>
    <dbReference type="NCBI Taxonomy" id="336963"/>
    <lineage>
        <taxon>Eukaryota</taxon>
        <taxon>Fungi</taxon>
        <taxon>Dikarya</taxon>
        <taxon>Ascomycota</taxon>
        <taxon>Pezizomycotina</taxon>
        <taxon>Eurotiomycetes</taxon>
        <taxon>Eurotiomycetidae</taxon>
        <taxon>Onygenales</taxon>
        <taxon>Onygenaceae</taxon>
        <taxon>Uncinocarpus</taxon>
    </lineage>
</organism>
<dbReference type="EMBL" id="CH476619">
    <property type="protein sequence ID" value="EEP82319.1"/>
    <property type="molecule type" value="Genomic_DNA"/>
</dbReference>
<dbReference type="KEGG" id="ure:UREG_07184"/>
<dbReference type="GeneID" id="8439786"/>
<gene>
    <name evidence="2" type="ORF">UREG_07184</name>
</gene>
<reference evidence="3" key="1">
    <citation type="journal article" date="2009" name="Genome Res.">
        <title>Comparative genomic analyses of the human fungal pathogens Coccidioides and their relatives.</title>
        <authorList>
            <person name="Sharpton T.J."/>
            <person name="Stajich J.E."/>
            <person name="Rounsley S.D."/>
            <person name="Gardner M.J."/>
            <person name="Wortman J.R."/>
            <person name="Jordar V.S."/>
            <person name="Maiti R."/>
            <person name="Kodira C.D."/>
            <person name="Neafsey D.E."/>
            <person name="Zeng Q."/>
            <person name="Hung C.-Y."/>
            <person name="McMahan C."/>
            <person name="Muszewska A."/>
            <person name="Grynberg M."/>
            <person name="Mandel M.A."/>
            <person name="Kellner E.M."/>
            <person name="Barker B.M."/>
            <person name="Galgiani J.N."/>
            <person name="Orbach M.J."/>
            <person name="Kirkland T.N."/>
            <person name="Cole G.T."/>
            <person name="Henn M.R."/>
            <person name="Birren B.W."/>
            <person name="Taylor J.W."/>
        </authorList>
    </citation>
    <scope>NUCLEOTIDE SEQUENCE [LARGE SCALE GENOMIC DNA]</scope>
    <source>
        <strain evidence="3">UAMH 1704</strain>
    </source>
</reference>
<evidence type="ECO:0000313" key="3">
    <source>
        <dbReference type="Proteomes" id="UP000002058"/>
    </source>
</evidence>
<keyword evidence="1" id="KW-0732">Signal</keyword>
<dbReference type="eggNOG" id="ENOG502S2ST">
    <property type="taxonomic scope" value="Eukaryota"/>
</dbReference>
<keyword evidence="3" id="KW-1185">Reference proteome</keyword>
<evidence type="ECO:0000256" key="1">
    <source>
        <dbReference type="SAM" id="SignalP"/>
    </source>
</evidence>
<feature type="signal peptide" evidence="1">
    <location>
        <begin position="1"/>
        <end position="23"/>
    </location>
</feature>
<dbReference type="HOGENOM" id="CLU_980697_0_0_1"/>
<dbReference type="VEuPathDB" id="FungiDB:UREG_07184"/>